<evidence type="ECO:0000313" key="1">
    <source>
        <dbReference type="EMBL" id="VAW69415.1"/>
    </source>
</evidence>
<protein>
    <submittedName>
        <fullName evidence="1">Uncharacterized protein</fullName>
    </submittedName>
</protein>
<gene>
    <name evidence="1" type="ORF">MNBD_GAMMA09-2098</name>
</gene>
<dbReference type="AlphaFoldDB" id="A0A3B0XLN7"/>
<accession>A0A3B0XLN7</accession>
<name>A0A3B0XLN7_9ZZZZ</name>
<sequence length="88" mass="10330">DFNCIQAWNQFIDEELDEKWGLQYFPAWLLLKEQGLSLHLTPLTNATPEAFLALQQLLGSNNNEEEIQQRQQLQSAHEGFFKYYLQGK</sequence>
<organism evidence="1">
    <name type="scientific">hydrothermal vent metagenome</name>
    <dbReference type="NCBI Taxonomy" id="652676"/>
    <lineage>
        <taxon>unclassified sequences</taxon>
        <taxon>metagenomes</taxon>
        <taxon>ecological metagenomes</taxon>
    </lineage>
</organism>
<reference evidence="1" key="1">
    <citation type="submission" date="2018-06" db="EMBL/GenBank/DDBJ databases">
        <authorList>
            <person name="Zhirakovskaya E."/>
        </authorList>
    </citation>
    <scope>NUCLEOTIDE SEQUENCE</scope>
</reference>
<feature type="non-terminal residue" evidence="1">
    <location>
        <position position="1"/>
    </location>
</feature>
<proteinExistence type="predicted"/>
<dbReference type="EMBL" id="UOFI01000158">
    <property type="protein sequence ID" value="VAW69415.1"/>
    <property type="molecule type" value="Genomic_DNA"/>
</dbReference>